<evidence type="ECO:0000313" key="2">
    <source>
        <dbReference type="EMBL" id="MEC4718929.1"/>
    </source>
</evidence>
<keyword evidence="1" id="KW-0472">Membrane</keyword>
<keyword evidence="1" id="KW-0812">Transmembrane</keyword>
<keyword evidence="3" id="KW-1185">Reference proteome</keyword>
<comment type="caution">
    <text evidence="2">The sequence shown here is derived from an EMBL/GenBank/DDBJ whole genome shotgun (WGS) entry which is preliminary data.</text>
</comment>
<evidence type="ECO:0000256" key="1">
    <source>
        <dbReference type="SAM" id="Phobius"/>
    </source>
</evidence>
<organism evidence="2 3">
    <name type="scientific">Noviherbaspirillum album</name>
    <dbReference type="NCBI Taxonomy" id="3080276"/>
    <lineage>
        <taxon>Bacteria</taxon>
        <taxon>Pseudomonadati</taxon>
        <taxon>Pseudomonadota</taxon>
        <taxon>Betaproteobacteria</taxon>
        <taxon>Burkholderiales</taxon>
        <taxon>Oxalobacteraceae</taxon>
        <taxon>Noviherbaspirillum</taxon>
    </lineage>
</organism>
<protein>
    <recommendedName>
        <fullName evidence="4">Type IV pilus modification protein PilV</fullName>
    </recommendedName>
</protein>
<feature type="transmembrane region" description="Helical" evidence="1">
    <location>
        <begin position="16"/>
        <end position="34"/>
    </location>
</feature>
<gene>
    <name evidence="2" type="ORF">RY831_07210</name>
</gene>
<dbReference type="EMBL" id="JAWIIV010000004">
    <property type="protein sequence ID" value="MEC4718929.1"/>
    <property type="molecule type" value="Genomic_DNA"/>
</dbReference>
<reference evidence="2 3" key="1">
    <citation type="submission" date="2023-10" db="EMBL/GenBank/DDBJ databases">
        <title>Noviherbaspirillum sp. CPCC 100848 genome assembly.</title>
        <authorList>
            <person name="Li X.Y."/>
            <person name="Fang X.M."/>
        </authorList>
    </citation>
    <scope>NUCLEOTIDE SEQUENCE [LARGE SCALE GENOMIC DNA]</scope>
    <source>
        <strain evidence="2 3">CPCC 100848</strain>
    </source>
</reference>
<keyword evidence="1" id="KW-1133">Transmembrane helix</keyword>
<evidence type="ECO:0000313" key="3">
    <source>
        <dbReference type="Proteomes" id="UP001352263"/>
    </source>
</evidence>
<sequence>MNKCARQDGMAVVENLVAILIFSFGILGIVGLLASSMKSSASAKYRNDASMLANQIVGQMWISDKSNTALKTNFESPSGASFVTWQTSVGSLLPGVDPSAETNLPTVVIDANNVATVTVRWRAPGETTAHNYVLIARING</sequence>
<evidence type="ECO:0008006" key="4">
    <source>
        <dbReference type="Google" id="ProtNLM"/>
    </source>
</evidence>
<dbReference type="Proteomes" id="UP001352263">
    <property type="component" value="Unassembled WGS sequence"/>
</dbReference>
<dbReference type="RefSeq" id="WP_326505646.1">
    <property type="nucleotide sequence ID" value="NZ_JAWIIV010000004.1"/>
</dbReference>
<proteinExistence type="predicted"/>
<name>A0ABU6J5L2_9BURK</name>
<accession>A0ABU6J5L2</accession>